<dbReference type="RefSeq" id="XP_031871047.1">
    <property type="nucleotide sequence ID" value="XM_032011354.1"/>
</dbReference>
<feature type="compositionally biased region" description="Basic and acidic residues" evidence="1">
    <location>
        <begin position="507"/>
        <end position="521"/>
    </location>
</feature>
<accession>A0A370TS87</accession>
<protein>
    <submittedName>
        <fullName evidence="2">Uncharacterized protein</fullName>
    </submittedName>
</protein>
<sequence>MAPPRSGASGYQSPNRGRPASSIRSSAIPLDKYLVFGGDWYFRKDGIVDVKNRFQAALQTEGKAAKCEWNDETYTFDITCSPQDAKLVHHLFFGAISSVIKEEEQKNGIREAVICPERNESDSDSDSSNCSDSDSNESDAAMRVDEDGPIESWKIQRLTAWMAQQGLQPGPQFGAAAQELDSTKTSADQYPPEIVNLQFKHIWRSGADIHCVTDGDLQQLNQLTGCQLVKGLDGGMVYIGAGAEQDIHLAVLKLDNIRKYSGPKTYNAHLFYTEETEDFELAFKYLTGVKISKKRFFQTTLLDNVEELSSDINNYDNLDKALTIRCAPWVPHQSLPHKSQYMPTSTVKLPVSITKGEDKGKEREEWVGFIFNQNQSCSGNPLRHFSLQQPEDNALKGIAAKPSKDKALETAHQPRQLESDPKVAEIERWNAHVPKAAPVTPKSAKVELPVTNRKPFWDSYREWGSKPDKEAAPLRQSPASAANTIGGNGPLSPIGTSHNLPAVALRQEQKARAKKPEETKAPRNVSGGDRRSSSMKTTPNNNLVKVGAVATPLPNEPIRCSLLDEGISNLGSGFEPLTPVQQFPIDSLQAVDEVGTRTYRSTMNQKAGKPRNSMTNNQNPTRGRLPLPSPPRYRESKTVEDPPADPTIDFVETFKTNFDMMMQELRGFRGSMAVEAEFGRILIRDVKSKLVADKDMPDLTMDRKKLDFVLSPSPFPNGSQPSASFTNKLTTSAADSDDLVKMKKSDGTALWESRISFPWEIIYEFIFHDINPGMPREPFTIEIDGERFSSEIKFRQDMGSIFVHGAKRHWDFRVVASGVENNQDLKDRYRPLEEAIRESLFVPPNARKPELCFELSKSLRNKFKLDEIRVHRISRYRSRDRNSVLKISEIQALDTNARGVPEMDLVVFKAWLNTIQSRKACQKLDSWYQASISCIKAHEMLKENKTLELGEEAGWTPVSLSRIDTAKALVVPACQMLKQMDAIGYHNDNGVERKTRAPPPTPAGTKAPEPEIMFW</sequence>
<dbReference type="Proteomes" id="UP000254866">
    <property type="component" value="Unassembled WGS sequence"/>
</dbReference>
<dbReference type="AlphaFoldDB" id="A0A370TS87"/>
<feature type="compositionally biased region" description="Low complexity" evidence="1">
    <location>
        <begin position="1003"/>
        <end position="1015"/>
    </location>
</feature>
<feature type="region of interest" description="Disordered" evidence="1">
    <location>
        <begin position="600"/>
        <end position="647"/>
    </location>
</feature>
<organism evidence="2 3">
    <name type="scientific">Venustampulla echinocandica</name>
    <dbReference type="NCBI Taxonomy" id="2656787"/>
    <lineage>
        <taxon>Eukaryota</taxon>
        <taxon>Fungi</taxon>
        <taxon>Dikarya</taxon>
        <taxon>Ascomycota</taxon>
        <taxon>Pezizomycotina</taxon>
        <taxon>Leotiomycetes</taxon>
        <taxon>Helotiales</taxon>
        <taxon>Pleuroascaceae</taxon>
        <taxon>Venustampulla</taxon>
    </lineage>
</organism>
<evidence type="ECO:0000256" key="1">
    <source>
        <dbReference type="SAM" id="MobiDB-lite"/>
    </source>
</evidence>
<feature type="region of interest" description="Disordered" evidence="1">
    <location>
        <begin position="1"/>
        <end position="23"/>
    </location>
</feature>
<feature type="region of interest" description="Disordered" evidence="1">
    <location>
        <begin position="461"/>
        <end position="542"/>
    </location>
</feature>
<dbReference type="GeneID" id="43595580"/>
<feature type="region of interest" description="Disordered" evidence="1">
    <location>
        <begin position="989"/>
        <end position="1015"/>
    </location>
</feature>
<comment type="caution">
    <text evidence="2">The sequence shown here is derived from an EMBL/GenBank/DDBJ whole genome shotgun (WGS) entry which is preliminary data.</text>
</comment>
<dbReference type="EMBL" id="NPIC01000002">
    <property type="protein sequence ID" value="RDL38391.1"/>
    <property type="molecule type" value="Genomic_DNA"/>
</dbReference>
<dbReference type="OrthoDB" id="3439512at2759"/>
<reference evidence="2 3" key="1">
    <citation type="journal article" date="2018" name="IMA Fungus">
        <title>IMA Genome-F 9: Draft genome sequence of Annulohypoxylon stygium, Aspergillus mulundensis, Berkeleyomyces basicola (syn. Thielaviopsis basicola), Ceratocystis smalleyi, two Cercospora beticola strains, Coleophoma cylindrospora, Fusarium fracticaudum, Phialophora cf. hyalina, and Morchella septimelata.</title>
        <authorList>
            <person name="Wingfield B.D."/>
            <person name="Bills G.F."/>
            <person name="Dong Y."/>
            <person name="Huang W."/>
            <person name="Nel W.J."/>
            <person name="Swalarsk-Parry B.S."/>
            <person name="Vaghefi N."/>
            <person name="Wilken P.M."/>
            <person name="An Z."/>
            <person name="de Beer Z.W."/>
            <person name="De Vos L."/>
            <person name="Chen L."/>
            <person name="Duong T.A."/>
            <person name="Gao Y."/>
            <person name="Hammerbacher A."/>
            <person name="Kikkert J.R."/>
            <person name="Li Y."/>
            <person name="Li H."/>
            <person name="Li K."/>
            <person name="Li Q."/>
            <person name="Liu X."/>
            <person name="Ma X."/>
            <person name="Naidoo K."/>
            <person name="Pethybridge S.J."/>
            <person name="Sun J."/>
            <person name="Steenkamp E.T."/>
            <person name="van der Nest M.A."/>
            <person name="van Wyk S."/>
            <person name="Wingfield M.J."/>
            <person name="Xiong C."/>
            <person name="Yue Q."/>
            <person name="Zhang X."/>
        </authorList>
    </citation>
    <scope>NUCLEOTIDE SEQUENCE [LARGE SCALE GENOMIC DNA]</scope>
    <source>
        <strain evidence="2 3">BP 5553</strain>
    </source>
</reference>
<feature type="region of interest" description="Disordered" evidence="1">
    <location>
        <begin position="114"/>
        <end position="146"/>
    </location>
</feature>
<dbReference type="STRING" id="2656787.A0A370TS87"/>
<feature type="compositionally biased region" description="Polar residues" evidence="1">
    <location>
        <begin position="612"/>
        <end position="621"/>
    </location>
</feature>
<evidence type="ECO:0000313" key="2">
    <source>
        <dbReference type="EMBL" id="RDL38391.1"/>
    </source>
</evidence>
<proteinExistence type="predicted"/>
<feature type="compositionally biased region" description="Basic and acidic residues" evidence="1">
    <location>
        <begin position="461"/>
        <end position="472"/>
    </location>
</feature>
<name>A0A370TS87_9HELO</name>
<gene>
    <name evidence="2" type="ORF">BP5553_02731</name>
</gene>
<evidence type="ECO:0000313" key="3">
    <source>
        <dbReference type="Proteomes" id="UP000254866"/>
    </source>
</evidence>
<keyword evidence="3" id="KW-1185">Reference proteome</keyword>